<organism evidence="6">
    <name type="scientific">hydrothermal vent metagenome</name>
    <dbReference type="NCBI Taxonomy" id="652676"/>
    <lineage>
        <taxon>unclassified sequences</taxon>
        <taxon>metagenomes</taxon>
        <taxon>ecological metagenomes</taxon>
    </lineage>
</organism>
<dbReference type="AlphaFoldDB" id="A0A161KBV8"/>
<name>A0A161KBV8_9ZZZZ</name>
<keyword evidence="3" id="KW-0812">Transmembrane</keyword>
<dbReference type="GO" id="GO:0005886">
    <property type="term" value="C:plasma membrane"/>
    <property type="evidence" value="ECO:0007669"/>
    <property type="project" value="InterPro"/>
</dbReference>
<gene>
    <name evidence="6" type="ORF">MGWOODY_Tha1749</name>
</gene>
<sequence>MRKRYLLLLLTLIFGLALIAVDRYTQELNQPLSEQQSNEADYYGETLLNWHYGEDGKLGQTFRAQRSDHYPLIGVTRFFAPMITTRDDRGQIWQVTAKEGSLKDDEQVIRFNQTVRIEPINTGEQTTDAMLIETEALTYDIREQIAATDLLVTMTGPGSRATATGMTLDVNRQRMELKTGVKTIYVPEQ</sequence>
<dbReference type="InterPro" id="IPR052363">
    <property type="entry name" value="LPS_export_LptC"/>
</dbReference>
<dbReference type="GO" id="GO:0017089">
    <property type="term" value="F:glycolipid transfer activity"/>
    <property type="evidence" value="ECO:0007669"/>
    <property type="project" value="TreeGrafter"/>
</dbReference>
<proteinExistence type="inferred from homology"/>
<dbReference type="Pfam" id="PF06835">
    <property type="entry name" value="LptC"/>
    <property type="match status" value="1"/>
</dbReference>
<dbReference type="InterPro" id="IPR026265">
    <property type="entry name" value="LptC"/>
</dbReference>
<dbReference type="InterPro" id="IPR010664">
    <property type="entry name" value="LipoPS_assembly_LptC-rel"/>
</dbReference>
<keyword evidence="1" id="KW-1003">Cell membrane</keyword>
<dbReference type="GO" id="GO:0030288">
    <property type="term" value="C:outer membrane-bounded periplasmic space"/>
    <property type="evidence" value="ECO:0007669"/>
    <property type="project" value="TreeGrafter"/>
</dbReference>
<evidence type="ECO:0000256" key="5">
    <source>
        <dbReference type="ARBA" id="ARBA00023136"/>
    </source>
</evidence>
<keyword evidence="2" id="KW-0997">Cell inner membrane</keyword>
<dbReference type="NCBIfam" id="TIGR04409">
    <property type="entry name" value="LptC_YrbK"/>
    <property type="match status" value="1"/>
</dbReference>
<dbReference type="EMBL" id="CZQC01000031">
    <property type="protein sequence ID" value="CUS40982.1"/>
    <property type="molecule type" value="Genomic_DNA"/>
</dbReference>
<dbReference type="GO" id="GO:0015221">
    <property type="term" value="F:lipopolysaccharide transmembrane transporter activity"/>
    <property type="evidence" value="ECO:0007669"/>
    <property type="project" value="InterPro"/>
</dbReference>
<dbReference type="HAMAP" id="MF_01915">
    <property type="entry name" value="LPS_assembly_LptC"/>
    <property type="match status" value="1"/>
</dbReference>
<accession>A0A161KBV8</accession>
<evidence type="ECO:0000256" key="4">
    <source>
        <dbReference type="ARBA" id="ARBA00022989"/>
    </source>
</evidence>
<dbReference type="PANTHER" id="PTHR37481">
    <property type="entry name" value="LIPOPOLYSACCHARIDE EXPORT SYSTEM PROTEIN LPTC"/>
    <property type="match status" value="1"/>
</dbReference>
<protein>
    <submittedName>
        <fullName evidence="6">Uncharacterized protein YrbK clustered with lipopolysaccharide transporters</fullName>
    </submittedName>
</protein>
<evidence type="ECO:0000313" key="6">
    <source>
        <dbReference type="EMBL" id="CUS40982.1"/>
    </source>
</evidence>
<dbReference type="Gene3D" id="2.60.450.10">
    <property type="entry name" value="Lipopolysaccharide (LPS) transport protein A like domain"/>
    <property type="match status" value="1"/>
</dbReference>
<reference evidence="6" key="1">
    <citation type="submission" date="2015-10" db="EMBL/GenBank/DDBJ databases">
        <authorList>
            <person name="Gilbert D.G."/>
        </authorList>
    </citation>
    <scope>NUCLEOTIDE SEQUENCE</scope>
</reference>
<dbReference type="PANTHER" id="PTHR37481:SF1">
    <property type="entry name" value="LIPOPOLYSACCHARIDE EXPORT SYSTEM PROTEIN LPTC"/>
    <property type="match status" value="1"/>
</dbReference>
<evidence type="ECO:0000256" key="1">
    <source>
        <dbReference type="ARBA" id="ARBA00022475"/>
    </source>
</evidence>
<keyword evidence="4" id="KW-1133">Transmembrane helix</keyword>
<keyword evidence="5" id="KW-0472">Membrane</keyword>
<evidence type="ECO:0000256" key="2">
    <source>
        <dbReference type="ARBA" id="ARBA00022519"/>
    </source>
</evidence>
<evidence type="ECO:0000256" key="3">
    <source>
        <dbReference type="ARBA" id="ARBA00022692"/>
    </source>
</evidence>